<dbReference type="Pfam" id="PF13808">
    <property type="entry name" value="DDE_Tnp_1_assoc"/>
    <property type="match status" value="1"/>
</dbReference>
<evidence type="ECO:0000259" key="2">
    <source>
        <dbReference type="Pfam" id="PF13808"/>
    </source>
</evidence>
<gene>
    <name evidence="3" type="ORF">NIES3787_09520</name>
</gene>
<feature type="domain" description="H repeat-associated protein N-terminal" evidence="2">
    <location>
        <begin position="8"/>
        <end position="67"/>
    </location>
</feature>
<organism evidence="3 4">
    <name type="scientific">Microcystis aeruginosa NIES-3787</name>
    <dbReference type="NCBI Taxonomy" id="2517782"/>
    <lineage>
        <taxon>Bacteria</taxon>
        <taxon>Bacillati</taxon>
        <taxon>Cyanobacteriota</taxon>
        <taxon>Cyanophyceae</taxon>
        <taxon>Oscillatoriophycideae</taxon>
        <taxon>Chroococcales</taxon>
        <taxon>Microcystaceae</taxon>
        <taxon>Microcystis</taxon>
    </lineage>
</organism>
<keyword evidence="1" id="KW-0812">Transmembrane</keyword>
<name>A0A6H9GBW1_MICAE</name>
<keyword evidence="1" id="KW-1133">Transmembrane helix</keyword>
<reference evidence="3 4" key="1">
    <citation type="submission" date="2019-02" db="EMBL/GenBank/DDBJ databases">
        <title>Draft genome sequence of Arthrospira platensis NIES-3787.</title>
        <authorList>
            <person name="Yamaguchi H."/>
            <person name="Suzuki S."/>
            <person name="Kawachi M."/>
        </authorList>
    </citation>
    <scope>NUCLEOTIDE SEQUENCE [LARGE SCALE GENOMIC DNA]</scope>
    <source>
        <strain evidence="3 4">NIES-3787</strain>
    </source>
</reference>
<evidence type="ECO:0000313" key="3">
    <source>
        <dbReference type="EMBL" id="GCL45270.1"/>
    </source>
</evidence>
<dbReference type="EMBL" id="BJCH01000006">
    <property type="protein sequence ID" value="GCL45270.1"/>
    <property type="molecule type" value="Genomic_DNA"/>
</dbReference>
<evidence type="ECO:0000313" key="4">
    <source>
        <dbReference type="Proteomes" id="UP000438874"/>
    </source>
</evidence>
<dbReference type="Proteomes" id="UP000438874">
    <property type="component" value="Unassembled WGS sequence"/>
</dbReference>
<accession>A0A6H9GBW1</accession>
<proteinExistence type="predicted"/>
<comment type="caution">
    <text evidence="3">The sequence shown here is derived from an EMBL/GenBank/DDBJ whole genome shotgun (WGS) entry which is preliminary data.</text>
</comment>
<evidence type="ECO:0000256" key="1">
    <source>
        <dbReference type="SAM" id="Phobius"/>
    </source>
</evidence>
<dbReference type="RefSeq" id="WP_159248340.1">
    <property type="nucleotide sequence ID" value="NZ_BJCH01000006.1"/>
</dbReference>
<keyword evidence="1" id="KW-0472">Membrane</keyword>
<sequence>MPKNLIYYLEKIPDFREPRGCRHRLSVVLLIIILAIMSGELGYQAMSRFLERHRRNLSFVTRSAHIPYPLYISD</sequence>
<dbReference type="AlphaFoldDB" id="A0A6H9GBW1"/>
<protein>
    <recommendedName>
        <fullName evidence="2">H repeat-associated protein N-terminal domain-containing protein</fullName>
    </recommendedName>
</protein>
<feature type="transmembrane region" description="Helical" evidence="1">
    <location>
        <begin position="25"/>
        <end position="46"/>
    </location>
</feature>
<dbReference type="InterPro" id="IPR032806">
    <property type="entry name" value="YbfD_N"/>
</dbReference>